<dbReference type="PANTHER" id="PTHR22773">
    <property type="entry name" value="NADH DEHYDROGENASE"/>
    <property type="match status" value="1"/>
</dbReference>
<keyword evidence="5" id="KW-1278">Translocase</keyword>
<dbReference type="Pfam" id="PF00361">
    <property type="entry name" value="Proton_antipo_M"/>
    <property type="match status" value="1"/>
</dbReference>
<feature type="transmembrane region" description="Helical" evidence="5">
    <location>
        <begin position="268"/>
        <end position="287"/>
    </location>
</feature>
<evidence type="ECO:0000256" key="4">
    <source>
        <dbReference type="ARBA" id="ARBA00023136"/>
    </source>
</evidence>
<reference evidence="9" key="1">
    <citation type="submission" date="2023-07" db="EMBL/GenBank/DDBJ databases">
        <title>30 novel species of actinomycetes from the DSMZ collection.</title>
        <authorList>
            <person name="Nouioui I."/>
        </authorList>
    </citation>
    <scope>NUCLEOTIDE SEQUENCE [LARGE SCALE GENOMIC DNA]</scope>
    <source>
        <strain evidence="9">DSM 46792</strain>
    </source>
</reference>
<feature type="domain" description="NADH:quinone oxidoreductase/Mrp antiporter transmembrane" evidence="7">
    <location>
        <begin position="122"/>
        <end position="409"/>
    </location>
</feature>
<dbReference type="EC" id="7.1.1.-" evidence="5"/>
<keyword evidence="5" id="KW-0520">NAD</keyword>
<dbReference type="EMBL" id="JAVREI010000002">
    <property type="protein sequence ID" value="MDT0275621.1"/>
    <property type="molecule type" value="Genomic_DNA"/>
</dbReference>
<evidence type="ECO:0000256" key="6">
    <source>
        <dbReference type="RuleBase" id="RU000320"/>
    </source>
</evidence>
<organism evidence="8 9">
    <name type="scientific">Blastococcus goldschmidtiae</name>
    <dbReference type="NCBI Taxonomy" id="3075546"/>
    <lineage>
        <taxon>Bacteria</taxon>
        <taxon>Bacillati</taxon>
        <taxon>Actinomycetota</taxon>
        <taxon>Actinomycetes</taxon>
        <taxon>Geodermatophilales</taxon>
        <taxon>Geodermatophilaceae</taxon>
        <taxon>Blastococcus</taxon>
    </lineage>
</organism>
<evidence type="ECO:0000313" key="9">
    <source>
        <dbReference type="Proteomes" id="UP001183222"/>
    </source>
</evidence>
<accession>A0ABU2K600</accession>
<feature type="transmembrane region" description="Helical" evidence="5">
    <location>
        <begin position="127"/>
        <end position="146"/>
    </location>
</feature>
<feature type="transmembrane region" description="Helical" evidence="5">
    <location>
        <begin position="397"/>
        <end position="417"/>
    </location>
</feature>
<comment type="function">
    <text evidence="5">NDH-1 shuttles electrons from NADH, via FMN and iron-sulfur (Fe-S) centers, to quinones in the respiratory chain. The immediate electron acceptor for the enzyme in this species is believed to be a menaquinone. Couples the redox reaction to proton translocation (for every two electrons transferred, four hydrogen ions are translocated across the cytoplasmic membrane), and thus conserves the redox energy in a proton gradient.</text>
</comment>
<comment type="subunit">
    <text evidence="5">NDH-1 is composed of 14 different subunits. Subunits NuoA, H, J, K, L, M, N constitute the membrane sector of the complex.</text>
</comment>
<feature type="transmembrane region" description="Helical" evidence="5">
    <location>
        <begin position="199"/>
        <end position="224"/>
    </location>
</feature>
<keyword evidence="4 5" id="KW-0472">Membrane</keyword>
<proteinExistence type="inferred from homology"/>
<dbReference type="HAMAP" id="MF_00445">
    <property type="entry name" value="NDH1_NuoN_1"/>
    <property type="match status" value="1"/>
</dbReference>
<evidence type="ECO:0000313" key="8">
    <source>
        <dbReference type="EMBL" id="MDT0275621.1"/>
    </source>
</evidence>
<dbReference type="InterPro" id="IPR001750">
    <property type="entry name" value="ND/Mrp_TM"/>
</dbReference>
<evidence type="ECO:0000256" key="1">
    <source>
        <dbReference type="ARBA" id="ARBA00004127"/>
    </source>
</evidence>
<keyword evidence="5" id="KW-1003">Cell membrane</keyword>
<keyword evidence="5" id="KW-0813">Transport</keyword>
<feature type="transmembrane region" description="Helical" evidence="5">
    <location>
        <begin position="6"/>
        <end position="27"/>
    </location>
</feature>
<gene>
    <name evidence="5" type="primary">nuoN</name>
    <name evidence="8" type="ORF">RM425_06860</name>
</gene>
<evidence type="ECO:0000256" key="5">
    <source>
        <dbReference type="HAMAP-Rule" id="MF_00445"/>
    </source>
</evidence>
<keyword evidence="3 5" id="KW-1133">Transmembrane helix</keyword>
<keyword evidence="9" id="KW-1185">Reference proteome</keyword>
<feature type="transmembrane region" description="Helical" evidence="5">
    <location>
        <begin position="158"/>
        <end position="179"/>
    </location>
</feature>
<comment type="catalytic activity">
    <reaction evidence="5">
        <text>a quinone + NADH + 5 H(+)(in) = a quinol + NAD(+) + 4 H(+)(out)</text>
        <dbReference type="Rhea" id="RHEA:57888"/>
        <dbReference type="ChEBI" id="CHEBI:15378"/>
        <dbReference type="ChEBI" id="CHEBI:24646"/>
        <dbReference type="ChEBI" id="CHEBI:57540"/>
        <dbReference type="ChEBI" id="CHEBI:57945"/>
        <dbReference type="ChEBI" id="CHEBI:132124"/>
    </reaction>
</comment>
<feature type="transmembrane region" description="Helical" evidence="5">
    <location>
        <begin position="105"/>
        <end position="121"/>
    </location>
</feature>
<feature type="transmembrane region" description="Helical" evidence="5">
    <location>
        <begin position="236"/>
        <end position="256"/>
    </location>
</feature>
<comment type="subcellular location">
    <subcellularLocation>
        <location evidence="5">Cell membrane</location>
        <topology evidence="5">Multi-pass membrane protein</topology>
    </subcellularLocation>
    <subcellularLocation>
        <location evidence="1">Endomembrane system</location>
        <topology evidence="1">Multi-pass membrane protein</topology>
    </subcellularLocation>
    <subcellularLocation>
        <location evidence="6">Membrane</location>
        <topology evidence="6">Multi-pass membrane protein</topology>
    </subcellularLocation>
</comment>
<evidence type="ECO:0000259" key="7">
    <source>
        <dbReference type="Pfam" id="PF00361"/>
    </source>
</evidence>
<name>A0ABU2K600_9ACTN</name>
<keyword evidence="5" id="KW-0874">Quinone</keyword>
<sequence length="485" mass="49084">MGDERVLALLPELLLLLGAVGGLLLGLWTPQHRQWRVRLLVTVACLASAGAAAVALAEPAERVFEGTWVIDTTTGVVRIVVALGVAVLVWLASASLAGHPRETEAYVLMLLGGLGSIALAASGDLLLLVAAYLLASVPLYALAGFAKDSAGVEATMKYYLMGAFVGVLMLVGVAALVLAAGTTGYLDLAAQLPEASPALLAVGVLGVLAGVAFKAGAVPVHFWVPDVTAGTTPPMAAYLTTIPKIGAVAAAFRLLAEPFADVPLDVPLLVAVIAAVSMTLGNLAAFNQTDVLRLLAYSTVSQVGYLFMVVAVAARTDLAVPALAIYLAGYAVTNVGAFAAVAAAPTARTITDWATAIGRPRWIALSLVVCLLGLVGTPPTAVFVGKLAVFAAAWDGALVWLVVVAAMNTVASLFYYLRWIAPAFAGVPAIPVPVEGAGGAGPRTAAGTAQTVHPAPAMVLHAAAVGSILLGLGAGVWLGITSGAV</sequence>
<keyword evidence="2 5" id="KW-0812">Transmembrane</keyword>
<feature type="transmembrane region" description="Helical" evidence="5">
    <location>
        <begin position="39"/>
        <end position="57"/>
    </location>
</feature>
<feature type="transmembrane region" description="Helical" evidence="5">
    <location>
        <begin position="294"/>
        <end position="314"/>
    </location>
</feature>
<feature type="transmembrane region" description="Helical" evidence="5">
    <location>
        <begin position="459"/>
        <end position="480"/>
    </location>
</feature>
<dbReference type="RefSeq" id="WP_311344433.1">
    <property type="nucleotide sequence ID" value="NZ_JAVREI010000002.1"/>
</dbReference>
<feature type="transmembrane region" description="Helical" evidence="5">
    <location>
        <begin position="320"/>
        <end position="341"/>
    </location>
</feature>
<comment type="similarity">
    <text evidence="5">Belongs to the complex I subunit 2 family.</text>
</comment>
<feature type="transmembrane region" description="Helical" evidence="5">
    <location>
        <begin position="362"/>
        <end position="385"/>
    </location>
</feature>
<protein>
    <recommendedName>
        <fullName evidence="5">NADH-quinone oxidoreductase subunit N</fullName>
        <ecNumber evidence="5">7.1.1.-</ecNumber>
    </recommendedName>
    <alternativeName>
        <fullName evidence="5">NADH dehydrogenase I subunit N</fullName>
    </alternativeName>
    <alternativeName>
        <fullName evidence="5">NDH-1 subunit N</fullName>
    </alternativeName>
</protein>
<evidence type="ECO:0000256" key="2">
    <source>
        <dbReference type="ARBA" id="ARBA00022692"/>
    </source>
</evidence>
<dbReference type="InterPro" id="IPR010096">
    <property type="entry name" value="NADH-Q_OxRdtase_suN/2"/>
</dbReference>
<evidence type="ECO:0000256" key="3">
    <source>
        <dbReference type="ARBA" id="ARBA00022989"/>
    </source>
</evidence>
<dbReference type="Proteomes" id="UP001183222">
    <property type="component" value="Unassembled WGS sequence"/>
</dbReference>
<feature type="transmembrane region" description="Helical" evidence="5">
    <location>
        <begin position="77"/>
        <end position="98"/>
    </location>
</feature>
<comment type="caution">
    <text evidence="8">The sequence shown here is derived from an EMBL/GenBank/DDBJ whole genome shotgun (WGS) entry which is preliminary data.</text>
</comment>